<feature type="transmembrane region" description="Helical" evidence="1">
    <location>
        <begin position="250"/>
        <end position="272"/>
    </location>
</feature>
<sequence length="412" mass="45265">MKNWLSIWLQLMTDAGRVLRDHWPQMLGLGLIGVIGRMGFLWLADWASRASATLGILILPLAPLSTLMTLVLMLRMAGETLPAFYQIHPGATTWERWSRHLIIAAQVLIPFIAAYACQGLLEQDAKSYAYTIGLEAVVTDPLNPHFERYEYASGWYLAGMVIGAFFIRKLISLTDAFRRSALVAILGVYLESLWVVTLTNVFMSSLKNILQWFRDRAFVDGILKYLEFLSAWLGPLGDAIRISLGWLGEISAGVGIFVVMPLAWLAIGAASYQADLVAGEAIPGTEKYIMRRLEKFSTRSRRVLLEIAEPVITPLRVLGGALSRVLITGPAPIIMFCASFVAVDQIGVFCTWILGRLAGPRPALLNLAVESYAESAGRVVYYVLTAALLAAALNFIVGGGRNFARNHGTTEG</sequence>
<feature type="transmembrane region" description="Helical" evidence="1">
    <location>
        <begin position="333"/>
        <end position="359"/>
    </location>
</feature>
<accession>A0ABX7Y7S0</accession>
<name>A0ABX7Y7S0_9ACTN</name>
<feature type="transmembrane region" description="Helical" evidence="1">
    <location>
        <begin position="379"/>
        <end position="397"/>
    </location>
</feature>
<feature type="transmembrane region" description="Helical" evidence="1">
    <location>
        <begin position="154"/>
        <end position="171"/>
    </location>
</feature>
<reference evidence="2 3" key="1">
    <citation type="submission" date="2021-03" db="EMBL/GenBank/DDBJ databases">
        <title>Human Oral Microbial Genomes.</title>
        <authorList>
            <person name="Johnston C.D."/>
            <person name="Chen T."/>
            <person name="Dewhirst F.E."/>
        </authorList>
    </citation>
    <scope>NUCLEOTIDE SEQUENCE [LARGE SCALE GENOMIC DNA]</scope>
    <source>
        <strain evidence="2 3">DSMZ 100122</strain>
    </source>
</reference>
<keyword evidence="1" id="KW-0812">Transmembrane</keyword>
<dbReference type="Proteomes" id="UP000678513">
    <property type="component" value="Chromosome"/>
</dbReference>
<feature type="transmembrane region" description="Helical" evidence="1">
    <location>
        <begin position="183"/>
        <end position="204"/>
    </location>
</feature>
<evidence type="ECO:0000256" key="1">
    <source>
        <dbReference type="SAM" id="Phobius"/>
    </source>
</evidence>
<keyword evidence="1" id="KW-1133">Transmembrane helix</keyword>
<feature type="transmembrane region" description="Helical" evidence="1">
    <location>
        <begin position="25"/>
        <end position="44"/>
    </location>
</feature>
<organism evidence="2 3">
    <name type="scientific">Arachnia rubra</name>
    <dbReference type="NCBI Taxonomy" id="1547448"/>
    <lineage>
        <taxon>Bacteria</taxon>
        <taxon>Bacillati</taxon>
        <taxon>Actinomycetota</taxon>
        <taxon>Actinomycetes</taxon>
        <taxon>Propionibacteriales</taxon>
        <taxon>Propionibacteriaceae</taxon>
        <taxon>Arachnia</taxon>
    </lineage>
</organism>
<protein>
    <recommendedName>
        <fullName evidence="4">ABC transmembrane type-1 domain-containing protein</fullName>
    </recommendedName>
</protein>
<evidence type="ECO:0000313" key="3">
    <source>
        <dbReference type="Proteomes" id="UP000678513"/>
    </source>
</evidence>
<keyword evidence="1" id="KW-0472">Membrane</keyword>
<dbReference type="RefSeq" id="WP_212325719.1">
    <property type="nucleotide sequence ID" value="NZ_AP024463.1"/>
</dbReference>
<gene>
    <name evidence="2" type="ORF">J5A65_04220</name>
</gene>
<keyword evidence="3" id="KW-1185">Reference proteome</keyword>
<evidence type="ECO:0008006" key="4">
    <source>
        <dbReference type="Google" id="ProtNLM"/>
    </source>
</evidence>
<evidence type="ECO:0000313" key="2">
    <source>
        <dbReference type="EMBL" id="QUC08944.1"/>
    </source>
</evidence>
<feature type="transmembrane region" description="Helical" evidence="1">
    <location>
        <begin position="56"/>
        <end position="77"/>
    </location>
</feature>
<dbReference type="EMBL" id="CP072384">
    <property type="protein sequence ID" value="QUC08944.1"/>
    <property type="molecule type" value="Genomic_DNA"/>
</dbReference>
<proteinExistence type="predicted"/>